<dbReference type="PROSITE" id="PS50043">
    <property type="entry name" value="HTH_LUXR_2"/>
    <property type="match status" value="1"/>
</dbReference>
<dbReference type="InterPro" id="IPR000792">
    <property type="entry name" value="Tscrpt_reg_LuxR_C"/>
</dbReference>
<dbReference type="InterPro" id="IPR011006">
    <property type="entry name" value="CheY-like_superfamily"/>
</dbReference>
<name>A0AAU8FGL2_9BACT</name>
<dbReference type="Gene3D" id="1.10.10.10">
    <property type="entry name" value="Winged helix-like DNA-binding domain superfamily/Winged helix DNA-binding domain"/>
    <property type="match status" value="1"/>
</dbReference>
<dbReference type="EMBL" id="CP159289">
    <property type="protein sequence ID" value="XCH23066.1"/>
    <property type="molecule type" value="Genomic_DNA"/>
</dbReference>
<dbReference type="SUPFAM" id="SSF46894">
    <property type="entry name" value="C-terminal effector domain of the bipartite response regulators"/>
    <property type="match status" value="1"/>
</dbReference>
<dbReference type="InterPro" id="IPR036388">
    <property type="entry name" value="WH-like_DNA-bd_sf"/>
</dbReference>
<gene>
    <name evidence="3" type="ORF">ABV298_22425</name>
</gene>
<dbReference type="PANTHER" id="PTHR43214">
    <property type="entry name" value="TWO-COMPONENT RESPONSE REGULATOR"/>
    <property type="match status" value="1"/>
</dbReference>
<dbReference type="GO" id="GO:0006355">
    <property type="term" value="P:regulation of DNA-templated transcription"/>
    <property type="evidence" value="ECO:0007669"/>
    <property type="project" value="InterPro"/>
</dbReference>
<evidence type="ECO:0000313" key="3">
    <source>
        <dbReference type="EMBL" id="XCH23066.1"/>
    </source>
</evidence>
<dbReference type="Pfam" id="PF00196">
    <property type="entry name" value="GerE"/>
    <property type="match status" value="1"/>
</dbReference>
<dbReference type="PRINTS" id="PR00038">
    <property type="entry name" value="HTHLUXR"/>
</dbReference>
<dbReference type="PANTHER" id="PTHR43214:SF30">
    <property type="entry name" value="TRANSCRIPTION FACTOR YJJQ-RELATED"/>
    <property type="match status" value="1"/>
</dbReference>
<dbReference type="InterPro" id="IPR039420">
    <property type="entry name" value="WalR-like"/>
</dbReference>
<dbReference type="InterPro" id="IPR016032">
    <property type="entry name" value="Sig_transdc_resp-reg_C-effctor"/>
</dbReference>
<dbReference type="GO" id="GO:0003677">
    <property type="term" value="F:DNA binding"/>
    <property type="evidence" value="ECO:0007669"/>
    <property type="project" value="UniProtKB-KW"/>
</dbReference>
<protein>
    <submittedName>
        <fullName evidence="3">Response regulator transcription factor</fullName>
    </submittedName>
</protein>
<accession>A0AAU8FGL2</accession>
<dbReference type="Gene3D" id="3.40.50.2300">
    <property type="match status" value="1"/>
</dbReference>
<proteinExistence type="predicted"/>
<dbReference type="SUPFAM" id="SSF52172">
    <property type="entry name" value="CheY-like"/>
    <property type="match status" value="1"/>
</dbReference>
<feature type="domain" description="HTH luxR-type" evidence="2">
    <location>
        <begin position="151"/>
        <end position="201"/>
    </location>
</feature>
<evidence type="ECO:0000256" key="1">
    <source>
        <dbReference type="ARBA" id="ARBA00023125"/>
    </source>
</evidence>
<dbReference type="AlphaFoldDB" id="A0AAU8FGL2"/>
<reference evidence="3" key="1">
    <citation type="submission" date="2024-06" db="EMBL/GenBank/DDBJ databases">
        <title>Sequencing and assembly of the genome of Dyadobacter sp. strain 676, a symbiont of Cyamopsis tetragonoloba.</title>
        <authorList>
            <person name="Guro P."/>
            <person name="Sazanova A."/>
            <person name="Kuznetsova I."/>
            <person name="Belimov A."/>
            <person name="Safronova V."/>
        </authorList>
    </citation>
    <scope>NUCLEOTIDE SEQUENCE</scope>
    <source>
        <strain evidence="3">676</strain>
    </source>
</reference>
<dbReference type="SMART" id="SM00421">
    <property type="entry name" value="HTH_LUXR"/>
    <property type="match status" value="1"/>
</dbReference>
<organism evidence="3">
    <name type="scientific">Dyadobacter sp. 676</name>
    <dbReference type="NCBI Taxonomy" id="3088362"/>
    <lineage>
        <taxon>Bacteria</taxon>
        <taxon>Pseudomonadati</taxon>
        <taxon>Bacteroidota</taxon>
        <taxon>Cytophagia</taxon>
        <taxon>Cytophagales</taxon>
        <taxon>Spirosomataceae</taxon>
        <taxon>Dyadobacter</taxon>
    </lineage>
</organism>
<evidence type="ECO:0000259" key="2">
    <source>
        <dbReference type="PROSITE" id="PS50043"/>
    </source>
</evidence>
<sequence length="201" mass="22806">MRNVVLFDSHPVILTGLREFLGGLGKDFVFFETNTISGVSQYLSQHKIDLVVAGLNEKAGIDSRLVAKYRTIRWVIMYNDNLYKKALSLMLSGAIGCISKACRDDEAEACIRDVLAARPYICQTTLQKFGYEFIFDPINHAYIRNFLKYNFQRKPNTLSAREHEVATLLVTGMKTSEIAALLKIRNSTVSTIKRTIMLKKM</sequence>
<keyword evidence="1" id="KW-0238">DNA-binding</keyword>
<dbReference type="RefSeq" id="WP_353718392.1">
    <property type="nucleotide sequence ID" value="NZ_CP159289.1"/>
</dbReference>